<feature type="transmembrane region" description="Helical" evidence="1">
    <location>
        <begin position="374"/>
        <end position="398"/>
    </location>
</feature>
<protein>
    <recommendedName>
        <fullName evidence="4">ABC-2 type transport system permease protein</fullName>
    </recommendedName>
</protein>
<dbReference type="Pfam" id="PF18940">
    <property type="entry name" value="DUF5687"/>
    <property type="match status" value="1"/>
</dbReference>
<dbReference type="OrthoDB" id="1014144at2"/>
<keyword evidence="1" id="KW-0812">Transmembrane</keyword>
<comment type="caution">
    <text evidence="2">The sequence shown here is derived from an EMBL/GenBank/DDBJ whole genome shotgun (WGS) entry which is preliminary data.</text>
</comment>
<feature type="transmembrane region" description="Helical" evidence="1">
    <location>
        <begin position="21"/>
        <end position="45"/>
    </location>
</feature>
<feature type="transmembrane region" description="Helical" evidence="1">
    <location>
        <begin position="304"/>
        <end position="327"/>
    </location>
</feature>
<feature type="transmembrane region" description="Helical" evidence="1">
    <location>
        <begin position="348"/>
        <end position="368"/>
    </location>
</feature>
<gene>
    <name evidence="2" type="ORF">Q361_10126</name>
</gene>
<evidence type="ECO:0000256" key="1">
    <source>
        <dbReference type="SAM" id="Phobius"/>
    </source>
</evidence>
<keyword evidence="3" id="KW-1185">Reference proteome</keyword>
<dbReference type="AlphaFoldDB" id="A0A2S4NB48"/>
<feature type="transmembrane region" description="Helical" evidence="1">
    <location>
        <begin position="101"/>
        <end position="127"/>
    </location>
</feature>
<feature type="transmembrane region" description="Helical" evidence="1">
    <location>
        <begin position="447"/>
        <end position="466"/>
    </location>
</feature>
<dbReference type="Proteomes" id="UP000237056">
    <property type="component" value="Unassembled WGS sequence"/>
</dbReference>
<name>A0A2S4NB48_9FLAO</name>
<evidence type="ECO:0008006" key="4">
    <source>
        <dbReference type="Google" id="ProtNLM"/>
    </source>
</evidence>
<proteinExistence type="predicted"/>
<feature type="transmembrane region" description="Helical" evidence="1">
    <location>
        <begin position="65"/>
        <end position="80"/>
    </location>
</feature>
<feature type="transmembrane region" description="Helical" evidence="1">
    <location>
        <begin position="203"/>
        <end position="221"/>
    </location>
</feature>
<evidence type="ECO:0000313" key="2">
    <source>
        <dbReference type="EMBL" id="POS02928.1"/>
    </source>
</evidence>
<keyword evidence="1" id="KW-0472">Membrane</keyword>
<dbReference type="InterPro" id="IPR043742">
    <property type="entry name" value="DUF5687"/>
</dbReference>
<keyword evidence="1" id="KW-1133">Transmembrane helix</keyword>
<accession>A0A2S4NB48</accession>
<reference evidence="2 3" key="1">
    <citation type="submission" date="2018-01" db="EMBL/GenBank/DDBJ databases">
        <title>Genomic Encyclopedia of Type Strains, Phase I: the one thousand microbial genomes (KMG-I) project.</title>
        <authorList>
            <person name="Goeker M."/>
        </authorList>
    </citation>
    <scope>NUCLEOTIDE SEQUENCE [LARGE SCALE GENOMIC DNA]</scope>
    <source>
        <strain evidence="2 3">DSM 17960</strain>
    </source>
</reference>
<dbReference type="RefSeq" id="WP_103724677.1">
    <property type="nucleotide sequence ID" value="NZ_PQNY01000001.1"/>
</dbReference>
<feature type="transmembrane region" description="Helical" evidence="1">
    <location>
        <begin position="165"/>
        <end position="183"/>
    </location>
</feature>
<evidence type="ECO:0000313" key="3">
    <source>
        <dbReference type="Proteomes" id="UP000237056"/>
    </source>
</evidence>
<feature type="transmembrane region" description="Helical" evidence="1">
    <location>
        <begin position="139"/>
        <end position="160"/>
    </location>
</feature>
<dbReference type="EMBL" id="PQNY01000001">
    <property type="protein sequence ID" value="POS02928.1"/>
    <property type="molecule type" value="Genomic_DNA"/>
</dbReference>
<organism evidence="2 3">
    <name type="scientific">Flavobacterium croceum DSM 17960</name>
    <dbReference type="NCBI Taxonomy" id="1121886"/>
    <lineage>
        <taxon>Bacteria</taxon>
        <taxon>Pseudomonadati</taxon>
        <taxon>Bacteroidota</taxon>
        <taxon>Flavobacteriia</taxon>
        <taxon>Flavobacteriales</taxon>
        <taxon>Flavobacteriaceae</taxon>
        <taxon>Flavobacterium</taxon>
    </lineage>
</organism>
<sequence>MIKNFIKLEWKSFLRSASFGSNVVMKIFMVLGALYFMAIFLLLGFASYPLLQDSGLPPFPTVNKYLIYFFVLDLVVRYFLQKMPVLNIKPLLVLPISRSKIVNYCLGKTAVSFFNWVHIFFFVPFSIMLIKNNFNTLEVFTWMIGMFFIVYINNFINVLINNKDVVFYSVVATVGLLGVAQYYQWFDVTLYTAPFFESFYHKPYMVLFPLLLIALLYYFAYQYFASNLNLDEGLASKSEIAKTEDFTFLDQFGTLGTFLKNDIRMLKRNKRSRTTLIMSVLFVFYGLLFYTNSIEAYNNPAMRAFAGIFVSGGFLFTFGQFVPSWDSAYYQLMMSQNIQYKDYLASKWWLMVIGTVLSTILASFYLYFGLETYLLIVVGAIFNIGVNSHLVMLGGAFVKTPIDLSSSKQAFGDKQAFNLKTLLISLPKLVLPMALYALGYYLFSPNIGLLFVALAGVLGFAFKDYVFTKIESIYKTEKYSTIASYKQKN</sequence>
<feature type="transmembrane region" description="Helical" evidence="1">
    <location>
        <begin position="274"/>
        <end position="292"/>
    </location>
</feature>